<accession>A0A5C5XG67</accession>
<dbReference type="EMBL" id="SJPG01000001">
    <property type="protein sequence ID" value="TWT61373.1"/>
    <property type="molecule type" value="Genomic_DNA"/>
</dbReference>
<gene>
    <name evidence="1" type="ORF">Pan54_21090</name>
</gene>
<dbReference type="RefSeq" id="WP_146503375.1">
    <property type="nucleotide sequence ID" value="NZ_SJPG01000001.1"/>
</dbReference>
<name>A0A5C5XG67_9PLAN</name>
<dbReference type="InterPro" id="IPR029063">
    <property type="entry name" value="SAM-dependent_MTases_sf"/>
</dbReference>
<sequence>MKTQSCPLCNALSEHFHQDRLREYFRCRTCSLVFVDRENLPTPETEKRHYDLHENHPEDLGYRKFLSRLFTPLNERLSPSSRGLDFGSGPGPTLSLMFAEVGHSMEIYDPFYSPDQSVLNQSYAFITASEVVEHFHQPQRELKLLWSLLKPQGWLGIMTKRVRDLDSFRNWHYKQDPTHVCFYAIETFQWMANAWKAELVVSGNDVVLLRKL</sequence>
<evidence type="ECO:0008006" key="3">
    <source>
        <dbReference type="Google" id="ProtNLM"/>
    </source>
</evidence>
<keyword evidence="2" id="KW-1185">Reference proteome</keyword>
<proteinExistence type="predicted"/>
<protein>
    <recommendedName>
        <fullName evidence="3">Methyltransferase domain protein</fullName>
    </recommendedName>
</protein>
<dbReference type="AlphaFoldDB" id="A0A5C5XG67"/>
<dbReference type="Pfam" id="PF13489">
    <property type="entry name" value="Methyltransf_23"/>
    <property type="match status" value="1"/>
</dbReference>
<reference evidence="1 2" key="1">
    <citation type="submission" date="2019-02" db="EMBL/GenBank/DDBJ databases">
        <title>Deep-cultivation of Planctomycetes and their phenomic and genomic characterization uncovers novel biology.</title>
        <authorList>
            <person name="Wiegand S."/>
            <person name="Jogler M."/>
            <person name="Boedeker C."/>
            <person name="Pinto D."/>
            <person name="Vollmers J."/>
            <person name="Rivas-Marin E."/>
            <person name="Kohn T."/>
            <person name="Peeters S.H."/>
            <person name="Heuer A."/>
            <person name="Rast P."/>
            <person name="Oberbeckmann S."/>
            <person name="Bunk B."/>
            <person name="Jeske O."/>
            <person name="Meyerdierks A."/>
            <person name="Storesund J.E."/>
            <person name="Kallscheuer N."/>
            <person name="Luecker S."/>
            <person name="Lage O.M."/>
            <person name="Pohl T."/>
            <person name="Merkel B.J."/>
            <person name="Hornburger P."/>
            <person name="Mueller R.-W."/>
            <person name="Bruemmer F."/>
            <person name="Labrenz M."/>
            <person name="Spormann A.M."/>
            <person name="Op Den Camp H."/>
            <person name="Overmann J."/>
            <person name="Amann R."/>
            <person name="Jetten M.S.M."/>
            <person name="Mascher T."/>
            <person name="Medema M.H."/>
            <person name="Devos D.P."/>
            <person name="Kaster A.-K."/>
            <person name="Ovreas L."/>
            <person name="Rohde M."/>
            <person name="Galperin M.Y."/>
            <person name="Jogler C."/>
        </authorList>
    </citation>
    <scope>NUCLEOTIDE SEQUENCE [LARGE SCALE GENOMIC DNA]</scope>
    <source>
        <strain evidence="1 2">Pan54</strain>
    </source>
</reference>
<dbReference type="OrthoDB" id="9816564at2"/>
<organism evidence="1 2">
    <name type="scientific">Rubinisphaera italica</name>
    <dbReference type="NCBI Taxonomy" id="2527969"/>
    <lineage>
        <taxon>Bacteria</taxon>
        <taxon>Pseudomonadati</taxon>
        <taxon>Planctomycetota</taxon>
        <taxon>Planctomycetia</taxon>
        <taxon>Planctomycetales</taxon>
        <taxon>Planctomycetaceae</taxon>
        <taxon>Rubinisphaera</taxon>
    </lineage>
</organism>
<comment type="caution">
    <text evidence="1">The sequence shown here is derived from an EMBL/GenBank/DDBJ whole genome shotgun (WGS) entry which is preliminary data.</text>
</comment>
<evidence type="ECO:0000313" key="2">
    <source>
        <dbReference type="Proteomes" id="UP000316095"/>
    </source>
</evidence>
<dbReference type="SUPFAM" id="SSF53335">
    <property type="entry name" value="S-adenosyl-L-methionine-dependent methyltransferases"/>
    <property type="match status" value="1"/>
</dbReference>
<dbReference type="Proteomes" id="UP000316095">
    <property type="component" value="Unassembled WGS sequence"/>
</dbReference>
<dbReference type="Gene3D" id="3.40.50.150">
    <property type="entry name" value="Vaccinia Virus protein VP39"/>
    <property type="match status" value="1"/>
</dbReference>
<evidence type="ECO:0000313" key="1">
    <source>
        <dbReference type="EMBL" id="TWT61373.1"/>
    </source>
</evidence>